<evidence type="ECO:0000256" key="3">
    <source>
        <dbReference type="ARBA" id="ARBA00022448"/>
    </source>
</evidence>
<comment type="similarity">
    <text evidence="2">Belongs to the importin beta family.</text>
</comment>
<dbReference type="STRING" id="68775.A0A5C3MG78"/>
<dbReference type="EMBL" id="ML213591">
    <property type="protein sequence ID" value="TFK43406.1"/>
    <property type="molecule type" value="Genomic_DNA"/>
</dbReference>
<dbReference type="Proteomes" id="UP000308652">
    <property type="component" value="Unassembled WGS sequence"/>
</dbReference>
<evidence type="ECO:0000313" key="6">
    <source>
        <dbReference type="EMBL" id="TFK43406.1"/>
    </source>
</evidence>
<comment type="subcellular location">
    <subcellularLocation>
        <location evidence="1">Nucleus</location>
    </subcellularLocation>
</comment>
<keyword evidence="3" id="KW-0813">Transport</keyword>
<dbReference type="GO" id="GO:0006606">
    <property type="term" value="P:protein import into nucleus"/>
    <property type="evidence" value="ECO:0007669"/>
    <property type="project" value="TreeGrafter"/>
</dbReference>
<keyword evidence="4" id="KW-0539">Nucleus</keyword>
<proteinExistence type="inferred from homology"/>
<dbReference type="GO" id="GO:0031267">
    <property type="term" value="F:small GTPase binding"/>
    <property type="evidence" value="ECO:0007669"/>
    <property type="project" value="InterPro"/>
</dbReference>
<dbReference type="InterPro" id="IPR058669">
    <property type="entry name" value="TPR_IPO7/11-like"/>
</dbReference>
<dbReference type="GO" id="GO:0005635">
    <property type="term" value="C:nuclear envelope"/>
    <property type="evidence" value="ECO:0007669"/>
    <property type="project" value="TreeGrafter"/>
</dbReference>
<evidence type="ECO:0000256" key="1">
    <source>
        <dbReference type="ARBA" id="ARBA00004123"/>
    </source>
</evidence>
<gene>
    <name evidence="6" type="ORF">BDQ12DRAFT_695598</name>
</gene>
<accession>A0A5C3MG78</accession>
<dbReference type="InterPro" id="IPR011989">
    <property type="entry name" value="ARM-like"/>
</dbReference>
<organism evidence="6 7">
    <name type="scientific">Crucibulum laeve</name>
    <dbReference type="NCBI Taxonomy" id="68775"/>
    <lineage>
        <taxon>Eukaryota</taxon>
        <taxon>Fungi</taxon>
        <taxon>Dikarya</taxon>
        <taxon>Basidiomycota</taxon>
        <taxon>Agaricomycotina</taxon>
        <taxon>Agaricomycetes</taxon>
        <taxon>Agaricomycetidae</taxon>
        <taxon>Agaricales</taxon>
        <taxon>Agaricineae</taxon>
        <taxon>Nidulariaceae</taxon>
        <taxon>Crucibulum</taxon>
    </lineage>
</organism>
<evidence type="ECO:0000256" key="2">
    <source>
        <dbReference type="ARBA" id="ARBA00007991"/>
    </source>
</evidence>
<dbReference type="InterPro" id="IPR001494">
    <property type="entry name" value="Importin-beta_N"/>
</dbReference>
<feature type="domain" description="Importin N-terminal" evidence="5">
    <location>
        <begin position="40"/>
        <end position="110"/>
    </location>
</feature>
<keyword evidence="7" id="KW-1185">Reference proteome</keyword>
<dbReference type="PANTHER" id="PTHR10997">
    <property type="entry name" value="IMPORTIN-7, 8, 11"/>
    <property type="match status" value="1"/>
</dbReference>
<dbReference type="Pfam" id="PF03810">
    <property type="entry name" value="IBN_N"/>
    <property type="match status" value="1"/>
</dbReference>
<evidence type="ECO:0000259" key="5">
    <source>
        <dbReference type="PROSITE" id="PS50166"/>
    </source>
</evidence>
<dbReference type="SUPFAM" id="SSF48371">
    <property type="entry name" value="ARM repeat"/>
    <property type="match status" value="1"/>
</dbReference>
<evidence type="ECO:0000313" key="7">
    <source>
        <dbReference type="Proteomes" id="UP000308652"/>
    </source>
</evidence>
<reference evidence="6 7" key="1">
    <citation type="journal article" date="2019" name="Nat. Ecol. Evol.">
        <title>Megaphylogeny resolves global patterns of mushroom evolution.</title>
        <authorList>
            <person name="Varga T."/>
            <person name="Krizsan K."/>
            <person name="Foldi C."/>
            <person name="Dima B."/>
            <person name="Sanchez-Garcia M."/>
            <person name="Sanchez-Ramirez S."/>
            <person name="Szollosi G.J."/>
            <person name="Szarkandi J.G."/>
            <person name="Papp V."/>
            <person name="Albert L."/>
            <person name="Andreopoulos W."/>
            <person name="Angelini C."/>
            <person name="Antonin V."/>
            <person name="Barry K.W."/>
            <person name="Bougher N.L."/>
            <person name="Buchanan P."/>
            <person name="Buyck B."/>
            <person name="Bense V."/>
            <person name="Catcheside P."/>
            <person name="Chovatia M."/>
            <person name="Cooper J."/>
            <person name="Damon W."/>
            <person name="Desjardin D."/>
            <person name="Finy P."/>
            <person name="Geml J."/>
            <person name="Haridas S."/>
            <person name="Hughes K."/>
            <person name="Justo A."/>
            <person name="Karasinski D."/>
            <person name="Kautmanova I."/>
            <person name="Kiss B."/>
            <person name="Kocsube S."/>
            <person name="Kotiranta H."/>
            <person name="LaButti K.M."/>
            <person name="Lechner B.E."/>
            <person name="Liimatainen K."/>
            <person name="Lipzen A."/>
            <person name="Lukacs Z."/>
            <person name="Mihaltcheva S."/>
            <person name="Morgado L.N."/>
            <person name="Niskanen T."/>
            <person name="Noordeloos M.E."/>
            <person name="Ohm R.A."/>
            <person name="Ortiz-Santana B."/>
            <person name="Ovrebo C."/>
            <person name="Racz N."/>
            <person name="Riley R."/>
            <person name="Savchenko A."/>
            <person name="Shiryaev A."/>
            <person name="Soop K."/>
            <person name="Spirin V."/>
            <person name="Szebenyi C."/>
            <person name="Tomsovsky M."/>
            <person name="Tulloss R.E."/>
            <person name="Uehling J."/>
            <person name="Grigoriev I.V."/>
            <person name="Vagvolgyi C."/>
            <person name="Papp T."/>
            <person name="Martin F.M."/>
            <person name="Miettinen O."/>
            <person name="Hibbett D.S."/>
            <person name="Nagy L.G."/>
        </authorList>
    </citation>
    <scope>NUCLEOTIDE SEQUENCE [LARGE SCALE GENOMIC DNA]</scope>
    <source>
        <strain evidence="6 7">CBS 166.37</strain>
    </source>
</reference>
<dbReference type="Gene3D" id="1.25.10.10">
    <property type="entry name" value="Leucine-rich Repeat Variant"/>
    <property type="match status" value="1"/>
</dbReference>
<evidence type="ECO:0000256" key="4">
    <source>
        <dbReference type="ARBA" id="ARBA00023242"/>
    </source>
</evidence>
<dbReference type="PROSITE" id="PS50166">
    <property type="entry name" value="IMPORTIN_B_NT"/>
    <property type="match status" value="1"/>
</dbReference>
<dbReference type="AlphaFoldDB" id="A0A5C3MG78"/>
<name>A0A5C3MG78_9AGAR</name>
<dbReference type="GO" id="GO:0005829">
    <property type="term" value="C:cytosol"/>
    <property type="evidence" value="ECO:0007669"/>
    <property type="project" value="TreeGrafter"/>
</dbReference>
<dbReference type="PANTHER" id="PTHR10997:SF7">
    <property type="entry name" value="IMPORTIN-11"/>
    <property type="match status" value="1"/>
</dbReference>
<sequence length="1043" mass="118140">MNHSGRPIASGLVVEHVSPTELYQVLIDACSQNTIQVQASSKRLKDMLDMLGTFDALYEIAAERTVALPVRQQAIIQFKNAALSHWKSRKLLSDEHRVRIRSRCLTFLEEPDETIAECNEVIVSKIARQDYPNNWPTLINDLLGVVDSNLNKRYSSPQEDPRDTLMLRRGLKLLNGILKEFSGMKMLSGVKVMANIVEQLRVLLSNYYSKMTPSFSPDIINVQNIGSPRIYDEILLTHLVYKTLTKMGIWLWNRIDKLSDEERHKNQTWISELFQASSIQLPKLVQIRKELILTLIQRGSTDDFPRRSTDILSRHIRAFGKFFRRLQQLSHARFVNLPMCGDLILFYWSQVVEATGGATENISDSNDALYPVRFLVQGMVLFKENLAQWTPVRRDGTANKNSLSKEFVDNAVRMLVTRFMPLNPTDLGNWMADPEEWVNLEDKENDQWEFEIRPCSERVLMQLSNQFHTFVTPLLTTMFNELAPQRPNDLVGVIQKEALYCAIGRCALRLKDSIPFEQWLEHTLVTEARDPNPSYPIIKRRIAWLIGKWVSESCTSPSNPKVWEVLVHLLQDRGEGTDAVVRLTAATSLRECIDTLEFVPDVFTPFLPATVSELVRLIGEAETMESKRRVDTTLNTVIEQAGTRIIPFVPIITEPLPQIWNSAEDDWLFKASLLVTVTKLVESVKEQSTNLGNIVVPLIRESLLPGVIVHLDEDGLGLWLTALRNTMTITSVNGAPALYDLFPQALSLLATNLDLLGKINSIVESYLFLDALGILQAFSLELFNSYTAAFKSDAATLNLKDMLISLSLLLQIAPSSLWGESLHTSGLFAHLLIKLIEGESDATLLTHHIFFFSRLVMADRQMFLQLMSVTAAALGQKDSYLYEGLLDQWWGKFDNMSEPRHRKLVGMGIAALVSTGRTEVLQRLPTEIFNLWLDVFGEIKEVQADLAALESSEQEVSPTSLKRFWELDEAPAAYYQDTEGTPEYERRKAVYDRDPVRTVQLSAFVGAHVREAEALCGPQAFQAYLSKADPTVLSQVQNELLRG</sequence>
<dbReference type="InterPro" id="IPR016024">
    <property type="entry name" value="ARM-type_fold"/>
</dbReference>
<protein>
    <submittedName>
        <fullName evidence="6">Armadillo-type protein</fullName>
    </submittedName>
</protein>
<dbReference type="OrthoDB" id="361693at2759"/>
<dbReference type="Pfam" id="PF25758">
    <property type="entry name" value="TPR_IPO11"/>
    <property type="match status" value="1"/>
</dbReference>